<dbReference type="EMBL" id="VSSQ01031042">
    <property type="protein sequence ID" value="MPM81793.1"/>
    <property type="molecule type" value="Genomic_DNA"/>
</dbReference>
<name>A0A645CY47_9ZZZZ</name>
<dbReference type="Gene3D" id="3.40.50.150">
    <property type="entry name" value="Vaccinia Virus protein VP39"/>
    <property type="match status" value="1"/>
</dbReference>
<dbReference type="GO" id="GO:0032259">
    <property type="term" value="P:methylation"/>
    <property type="evidence" value="ECO:0007669"/>
    <property type="project" value="UniProtKB-KW"/>
</dbReference>
<reference evidence="4" key="1">
    <citation type="submission" date="2019-08" db="EMBL/GenBank/DDBJ databases">
        <authorList>
            <person name="Kucharzyk K."/>
            <person name="Murdoch R.W."/>
            <person name="Higgins S."/>
            <person name="Loffler F."/>
        </authorList>
    </citation>
    <scope>NUCLEOTIDE SEQUENCE</scope>
</reference>
<feature type="domain" description="Methyltransferase" evidence="3">
    <location>
        <begin position="53"/>
        <end position="146"/>
    </location>
</feature>
<organism evidence="4">
    <name type="scientific">bioreactor metagenome</name>
    <dbReference type="NCBI Taxonomy" id="1076179"/>
    <lineage>
        <taxon>unclassified sequences</taxon>
        <taxon>metagenomes</taxon>
        <taxon>ecological metagenomes</taxon>
    </lineage>
</organism>
<protein>
    <recommendedName>
        <fullName evidence="3">Methyltransferase domain-containing protein</fullName>
    </recommendedName>
</protein>
<proteinExistence type="predicted"/>
<dbReference type="SUPFAM" id="SSF53335">
    <property type="entry name" value="S-adenosyl-L-methionine-dependent methyltransferases"/>
    <property type="match status" value="1"/>
</dbReference>
<gene>
    <name evidence="4" type="ORF">SDC9_128850</name>
</gene>
<sequence>MSDYLSNKELWRKYTEIHSQTDYYGLKEFLAGGNKLHSLERGEVGPVDGKSLLHLQCHFGLDTLSWARLGASVTGMDFSDPAIDLAASIAKEVNLPARFICSDLYDLPNYLHEQFDVVFTSYGILTWLPDIPRWAQIAASYVKPGGFLYLVEFHPFAQIFDEAAPGYTIKYPYFEKNAIISTSDASYADAETKFEPITVYEWNHPISEVISSLIQAGLHIEFVHEFAESVYQQLPNLVETIVDGEQFFVFPEEVPPFPLMYSIRASKPA</sequence>
<evidence type="ECO:0000313" key="4">
    <source>
        <dbReference type="EMBL" id="MPM81793.1"/>
    </source>
</evidence>
<keyword evidence="1" id="KW-0489">Methyltransferase</keyword>
<dbReference type="CDD" id="cd02440">
    <property type="entry name" value="AdoMet_MTases"/>
    <property type="match status" value="1"/>
</dbReference>
<keyword evidence="2" id="KW-0808">Transferase</keyword>
<evidence type="ECO:0000256" key="1">
    <source>
        <dbReference type="ARBA" id="ARBA00022603"/>
    </source>
</evidence>
<dbReference type="InterPro" id="IPR029063">
    <property type="entry name" value="SAM-dependent_MTases_sf"/>
</dbReference>
<dbReference type="PANTHER" id="PTHR43861:SF1">
    <property type="entry name" value="TRANS-ACONITATE 2-METHYLTRANSFERASE"/>
    <property type="match status" value="1"/>
</dbReference>
<dbReference type="InterPro" id="IPR041698">
    <property type="entry name" value="Methyltransf_25"/>
</dbReference>
<evidence type="ECO:0000259" key="3">
    <source>
        <dbReference type="Pfam" id="PF13649"/>
    </source>
</evidence>
<comment type="caution">
    <text evidence="4">The sequence shown here is derived from an EMBL/GenBank/DDBJ whole genome shotgun (WGS) entry which is preliminary data.</text>
</comment>
<evidence type="ECO:0000256" key="2">
    <source>
        <dbReference type="ARBA" id="ARBA00022679"/>
    </source>
</evidence>
<dbReference type="Pfam" id="PF13649">
    <property type="entry name" value="Methyltransf_25"/>
    <property type="match status" value="1"/>
</dbReference>
<dbReference type="PANTHER" id="PTHR43861">
    <property type="entry name" value="TRANS-ACONITATE 2-METHYLTRANSFERASE-RELATED"/>
    <property type="match status" value="1"/>
</dbReference>
<dbReference type="GO" id="GO:0008168">
    <property type="term" value="F:methyltransferase activity"/>
    <property type="evidence" value="ECO:0007669"/>
    <property type="project" value="UniProtKB-KW"/>
</dbReference>
<accession>A0A645CY47</accession>
<dbReference type="AlphaFoldDB" id="A0A645CY47"/>